<evidence type="ECO:0000313" key="3">
    <source>
        <dbReference type="Proteomes" id="UP000036987"/>
    </source>
</evidence>
<evidence type="ECO:0000313" key="2">
    <source>
        <dbReference type="EMBL" id="KMZ71677.1"/>
    </source>
</evidence>
<dbReference type="EMBL" id="LFYR01000664">
    <property type="protein sequence ID" value="KMZ71677.1"/>
    <property type="molecule type" value="Genomic_DNA"/>
</dbReference>
<dbReference type="PANTHER" id="PTHR33472:SF28">
    <property type="entry name" value="BROMO AND FHA DOMAIN-CONTAINING PROTEIN DDB_G0267958"/>
    <property type="match status" value="1"/>
</dbReference>
<feature type="compositionally biased region" description="Pro residues" evidence="1">
    <location>
        <begin position="239"/>
        <end position="248"/>
    </location>
</feature>
<accession>A0A0K9PTX1</accession>
<feature type="compositionally biased region" description="Pro residues" evidence="1">
    <location>
        <begin position="197"/>
        <end position="206"/>
    </location>
</feature>
<feature type="compositionally biased region" description="Pro residues" evidence="1">
    <location>
        <begin position="55"/>
        <end position="64"/>
    </location>
</feature>
<organism evidence="2 3">
    <name type="scientific">Zostera marina</name>
    <name type="common">Eelgrass</name>
    <dbReference type="NCBI Taxonomy" id="29655"/>
    <lineage>
        <taxon>Eukaryota</taxon>
        <taxon>Viridiplantae</taxon>
        <taxon>Streptophyta</taxon>
        <taxon>Embryophyta</taxon>
        <taxon>Tracheophyta</taxon>
        <taxon>Spermatophyta</taxon>
        <taxon>Magnoliopsida</taxon>
        <taxon>Liliopsida</taxon>
        <taxon>Zosteraceae</taxon>
        <taxon>Zostera</taxon>
    </lineage>
</organism>
<dbReference type="PANTHER" id="PTHR33472">
    <property type="entry name" value="OS01G0106600 PROTEIN"/>
    <property type="match status" value="1"/>
</dbReference>
<feature type="region of interest" description="Disordered" evidence="1">
    <location>
        <begin position="134"/>
        <end position="270"/>
    </location>
</feature>
<comment type="caution">
    <text evidence="2">The sequence shown here is derived from an EMBL/GenBank/DDBJ whole genome shotgun (WGS) entry which is preliminary data.</text>
</comment>
<dbReference type="OMA" id="QQRPFSW"/>
<reference evidence="3" key="1">
    <citation type="journal article" date="2016" name="Nature">
        <title>The genome of the seagrass Zostera marina reveals angiosperm adaptation to the sea.</title>
        <authorList>
            <person name="Olsen J.L."/>
            <person name="Rouze P."/>
            <person name="Verhelst B."/>
            <person name="Lin Y.-C."/>
            <person name="Bayer T."/>
            <person name="Collen J."/>
            <person name="Dattolo E."/>
            <person name="De Paoli E."/>
            <person name="Dittami S."/>
            <person name="Maumus F."/>
            <person name="Michel G."/>
            <person name="Kersting A."/>
            <person name="Lauritano C."/>
            <person name="Lohaus R."/>
            <person name="Toepel M."/>
            <person name="Tonon T."/>
            <person name="Vanneste K."/>
            <person name="Amirebrahimi M."/>
            <person name="Brakel J."/>
            <person name="Bostroem C."/>
            <person name="Chovatia M."/>
            <person name="Grimwood J."/>
            <person name="Jenkins J.W."/>
            <person name="Jueterbock A."/>
            <person name="Mraz A."/>
            <person name="Stam W.T."/>
            <person name="Tice H."/>
            <person name="Bornberg-Bauer E."/>
            <person name="Green P.J."/>
            <person name="Pearson G.A."/>
            <person name="Procaccini G."/>
            <person name="Duarte C.M."/>
            <person name="Schmutz J."/>
            <person name="Reusch T.B.H."/>
            <person name="Van de Peer Y."/>
        </authorList>
    </citation>
    <scope>NUCLEOTIDE SEQUENCE [LARGE SCALE GENOMIC DNA]</scope>
    <source>
        <strain evidence="3">cv. Finnish</strain>
    </source>
</reference>
<feature type="compositionally biased region" description="Basic and acidic residues" evidence="1">
    <location>
        <begin position="134"/>
        <end position="146"/>
    </location>
</feature>
<name>A0A0K9PTX1_ZOSMR</name>
<gene>
    <name evidence="2" type="ORF">ZOSMA_177G00050</name>
</gene>
<dbReference type="OrthoDB" id="1939627at2759"/>
<sequence length="386" mass="41760">MENNEQSPARPVPWFRSISMVQPGQAVSNLQNPEQTPEHHPVMSRIQTFRSLNNPPHPSSPPPVIKKRLDDGENSDATKMVKFDLAPTSPIIKRIATLREAAASRASPQPEEIPQVPMLVVPANVVPAVKVSRPRTDVVIPEKAKIVETAASTPPRSPATKRLQPPPPLPVPRRKQSLPTSPTQSPSSVLRRKVSSPPSPSPPPSPQARGEFSALPSQPALEIKNSKKQNNGNMEKPRSPPLSPPTNPKDPITAQVRKKKLSIGDNKGRMGMITMAGENTGAYMNLIGGSKENGKKQDHFNGKSHRIGPSENLETKNQSVETKATLPAATAVMNNNVQGVNNSIIFHGTCRHGSPGVHIKFSSSKNPRLKKWKIAADESPTSTSDA</sequence>
<protein>
    <submittedName>
        <fullName evidence="2">Uncharacterized protein</fullName>
    </submittedName>
</protein>
<dbReference type="STRING" id="29655.A0A0K9PTX1"/>
<evidence type="ECO:0000256" key="1">
    <source>
        <dbReference type="SAM" id="MobiDB-lite"/>
    </source>
</evidence>
<dbReference type="Proteomes" id="UP000036987">
    <property type="component" value="Unassembled WGS sequence"/>
</dbReference>
<feature type="region of interest" description="Disordered" evidence="1">
    <location>
        <begin position="49"/>
        <end position="76"/>
    </location>
</feature>
<dbReference type="AlphaFoldDB" id="A0A0K9PTX1"/>
<feature type="compositionally biased region" description="Low complexity" evidence="1">
    <location>
        <begin position="177"/>
        <end position="189"/>
    </location>
</feature>
<keyword evidence="3" id="KW-1185">Reference proteome</keyword>
<proteinExistence type="predicted"/>